<evidence type="ECO:0000259" key="1">
    <source>
        <dbReference type="Pfam" id="PF00149"/>
    </source>
</evidence>
<dbReference type="InterPro" id="IPR029052">
    <property type="entry name" value="Metallo-depent_PP-like"/>
</dbReference>
<dbReference type="Proteomes" id="UP000424462">
    <property type="component" value="Chromosome"/>
</dbReference>
<dbReference type="Gene3D" id="3.60.21.10">
    <property type="match status" value="1"/>
</dbReference>
<name>A0A6B8W5Y2_9CORY</name>
<dbReference type="RefSeq" id="WP_156231421.1">
    <property type="nucleotide sequence ID" value="NZ_CP046455.1"/>
</dbReference>
<dbReference type="EMBL" id="CP046455">
    <property type="protein sequence ID" value="QGU07991.1"/>
    <property type="molecule type" value="Genomic_DNA"/>
</dbReference>
<organism evidence="2 3">
    <name type="scientific">Corynebacterium occultum</name>
    <dbReference type="NCBI Taxonomy" id="2675219"/>
    <lineage>
        <taxon>Bacteria</taxon>
        <taxon>Bacillati</taxon>
        <taxon>Actinomycetota</taxon>
        <taxon>Actinomycetes</taxon>
        <taxon>Mycobacteriales</taxon>
        <taxon>Corynebacteriaceae</taxon>
        <taxon>Corynebacterium</taxon>
    </lineage>
</organism>
<feature type="domain" description="Calcineurin-like phosphoesterase" evidence="1">
    <location>
        <begin position="1"/>
        <end position="157"/>
    </location>
</feature>
<sequence>MTVWFTSDLHLGHRFVAGLRGFSDVGRHDATVLSNLKEQVAPGDRLWVLGDLSVGDTREEQRALDLIQEHLPEVEKHLIPGNHDSCHPLFKSSFKRQRVYLEVFESVQAYQKLRWQGQEVWLSHFPRPGQDHDGMTSRFDDLRLRVPYLVHGHLHSPVPQVAEGQVDVGLDAWGLQPVRQEDVQQLLFS</sequence>
<reference evidence="2 3" key="1">
    <citation type="submission" date="2019-11" db="EMBL/GenBank/DDBJ databases">
        <title>Complete genome sequence of Corynebacterium kalinowskii 1959, a novel Corynebacterium species isolated from soil of a small paddock in Vilsendorf, Germany.</title>
        <authorList>
            <person name="Schaffert L."/>
            <person name="Ruwe M."/>
            <person name="Milse J."/>
            <person name="Hanuschka K."/>
            <person name="Ortseifen V."/>
            <person name="Droste J."/>
            <person name="Brandt D."/>
            <person name="Schlueter L."/>
            <person name="Kutter Y."/>
            <person name="Vinke S."/>
            <person name="Viehoefer P."/>
            <person name="Jacob L."/>
            <person name="Luebke N.-C."/>
            <person name="Schulte-Berndt E."/>
            <person name="Hain C."/>
            <person name="Linder M."/>
            <person name="Schmidt P."/>
            <person name="Wollenschlaeger L."/>
            <person name="Luttermann T."/>
            <person name="Thieme E."/>
            <person name="Hassa J."/>
            <person name="Haak M."/>
            <person name="Wittchen M."/>
            <person name="Mentz A."/>
            <person name="Persicke M."/>
            <person name="Busche T."/>
            <person name="Ruckert C."/>
        </authorList>
    </citation>
    <scope>NUCLEOTIDE SEQUENCE [LARGE SCALE GENOMIC DNA]</scope>
    <source>
        <strain evidence="2 3">2039</strain>
    </source>
</reference>
<gene>
    <name evidence="2" type="ORF">COCCU_10360</name>
</gene>
<keyword evidence="3" id="KW-1185">Reference proteome</keyword>
<protein>
    <submittedName>
        <fullName evidence="2">Calcineurin-like phosphoesterase</fullName>
    </submittedName>
</protein>
<dbReference type="SUPFAM" id="SSF56300">
    <property type="entry name" value="Metallo-dependent phosphatases"/>
    <property type="match status" value="1"/>
</dbReference>
<dbReference type="GO" id="GO:0016787">
    <property type="term" value="F:hydrolase activity"/>
    <property type="evidence" value="ECO:0007669"/>
    <property type="project" value="InterPro"/>
</dbReference>
<dbReference type="InterPro" id="IPR004843">
    <property type="entry name" value="Calcineurin-like_PHP"/>
</dbReference>
<evidence type="ECO:0000313" key="3">
    <source>
        <dbReference type="Proteomes" id="UP000424462"/>
    </source>
</evidence>
<dbReference type="KEGG" id="cok:COCCU_10360"/>
<accession>A0A6B8W5Y2</accession>
<proteinExistence type="predicted"/>
<evidence type="ECO:0000313" key="2">
    <source>
        <dbReference type="EMBL" id="QGU07991.1"/>
    </source>
</evidence>
<dbReference type="Pfam" id="PF00149">
    <property type="entry name" value="Metallophos"/>
    <property type="match status" value="1"/>
</dbReference>
<dbReference type="AlphaFoldDB" id="A0A6B8W5Y2"/>